<evidence type="ECO:0000256" key="1">
    <source>
        <dbReference type="ARBA" id="ARBA00022645"/>
    </source>
</evidence>
<evidence type="ECO:0000256" key="3">
    <source>
        <dbReference type="ARBA" id="ARBA00022729"/>
    </source>
</evidence>
<evidence type="ECO:0000313" key="6">
    <source>
        <dbReference type="EMBL" id="MDI5970093.1"/>
    </source>
</evidence>
<dbReference type="EMBL" id="JABXJJ020000013">
    <property type="protein sequence ID" value="MDI5970093.1"/>
    <property type="molecule type" value="Genomic_DNA"/>
</dbReference>
<evidence type="ECO:0008006" key="7">
    <source>
        <dbReference type="Google" id="ProtNLM"/>
    </source>
</evidence>
<dbReference type="InterPro" id="IPR001563">
    <property type="entry name" value="Peptidase_S10"/>
</dbReference>
<dbReference type="Pfam" id="PF00450">
    <property type="entry name" value="Peptidase_S10"/>
    <property type="match status" value="1"/>
</dbReference>
<reference evidence="6" key="1">
    <citation type="submission" date="2023-05" db="EMBL/GenBank/DDBJ databases">
        <title>Streptantibioticus silvisoli sp. nov., acidotolerant actinomycetes 1 from pine litter.</title>
        <authorList>
            <person name="Swiecimska M."/>
            <person name="Golinska P."/>
            <person name="Sangal V."/>
            <person name="Wachnowicz B."/>
            <person name="Goodfellow M."/>
        </authorList>
    </citation>
    <scope>NUCLEOTIDE SEQUENCE</scope>
    <source>
        <strain evidence="6">SL13</strain>
    </source>
</reference>
<name>A0AA90K8I5_9ACTN</name>
<keyword evidence="2" id="KW-0645">Protease</keyword>
<keyword evidence="3" id="KW-0732">Signal</keyword>
<evidence type="ECO:0000256" key="2">
    <source>
        <dbReference type="ARBA" id="ARBA00022670"/>
    </source>
</evidence>
<accession>A0AA90K8I5</accession>
<dbReference type="InterPro" id="IPR029058">
    <property type="entry name" value="AB_hydrolase_fold"/>
</dbReference>
<dbReference type="GO" id="GO:0006508">
    <property type="term" value="P:proteolysis"/>
    <property type="evidence" value="ECO:0007669"/>
    <property type="project" value="UniProtKB-KW"/>
</dbReference>
<dbReference type="PROSITE" id="PS00560">
    <property type="entry name" value="CARBOXYPEPT_SER_HIS"/>
    <property type="match status" value="1"/>
</dbReference>
<evidence type="ECO:0000256" key="4">
    <source>
        <dbReference type="ARBA" id="ARBA00022801"/>
    </source>
</evidence>
<dbReference type="PANTHER" id="PTHR11802:SF3">
    <property type="entry name" value="RETINOID-INDUCIBLE SERINE CARBOXYPEPTIDASE"/>
    <property type="match status" value="1"/>
</dbReference>
<dbReference type="InterPro" id="IPR018202">
    <property type="entry name" value="Ser_caboxypep_ser_AS"/>
</dbReference>
<evidence type="ECO:0000256" key="5">
    <source>
        <dbReference type="ARBA" id="ARBA00023180"/>
    </source>
</evidence>
<dbReference type="GO" id="GO:0004185">
    <property type="term" value="F:serine-type carboxypeptidase activity"/>
    <property type="evidence" value="ECO:0007669"/>
    <property type="project" value="InterPro"/>
</dbReference>
<keyword evidence="1" id="KW-0121">Carboxypeptidase</keyword>
<protein>
    <recommendedName>
        <fullName evidence="7">Carboxypeptidase</fullName>
    </recommendedName>
</protein>
<dbReference type="AlphaFoldDB" id="A0AA90K8I5"/>
<proteinExistence type="predicted"/>
<dbReference type="SUPFAM" id="SSF53474">
    <property type="entry name" value="alpha/beta-Hydrolases"/>
    <property type="match status" value="1"/>
</dbReference>
<dbReference type="PRINTS" id="PR00724">
    <property type="entry name" value="CRBOXYPTASEC"/>
</dbReference>
<sequence length="486" mass="53250">MPRSPVYGIPANVAGTQRIGFYPRIPHTGEGEDDTPKTVRSYAGYVDVNGPGPAKSHLFYWFFESQTCDPHREPAEQKKLIEDTPLLIWLNGGPGASSSAGLFLENGPLRIAGDAAGTISVSPDSWNQEAHVIYWDQPVGTGYSYCETPKTYVQDEGTLATMFCEGLEKFYATYPEYKSCPLYVCGESYAGKYVPAIALEIAEHADIELAGIAVGNGWIKPELSVKVMIDYAYASGLLGKGQQKALDTFYKTFKRVLEEGEKDADLQKLKQATDLGNGLVNAVLACGGDFDVYDVRRWDDLSAGALKPYMDSEDVRKALNVHDAGVCWQFADNSGPVAVALKADNMADASQKYAAIIDMGYKVLLYTGNFDTACGYRSTEEILDAIVTPHDAWHASRRLIWKQAQGNPKGFVRTLRTDKAGTSPGKNVTQVAIPDSGHEVPAYQPQIAREMLYNWLFDRPFFGQDPQSVVEGILDKAKKDAADETG</sequence>
<organism evidence="6">
    <name type="scientific">Streptantibioticus silvisoli</name>
    <dbReference type="NCBI Taxonomy" id="2705255"/>
    <lineage>
        <taxon>Bacteria</taxon>
        <taxon>Bacillati</taxon>
        <taxon>Actinomycetota</taxon>
        <taxon>Actinomycetes</taxon>
        <taxon>Kitasatosporales</taxon>
        <taxon>Streptomycetaceae</taxon>
        <taxon>Streptantibioticus</taxon>
    </lineage>
</organism>
<dbReference type="PROSITE" id="PS00131">
    <property type="entry name" value="CARBOXYPEPT_SER_SER"/>
    <property type="match status" value="1"/>
</dbReference>
<dbReference type="RefSeq" id="WP_271313578.1">
    <property type="nucleotide sequence ID" value="NZ_JABXJJ020000013.1"/>
</dbReference>
<dbReference type="Gene3D" id="3.40.50.1820">
    <property type="entry name" value="alpha/beta hydrolase"/>
    <property type="match status" value="1"/>
</dbReference>
<dbReference type="PANTHER" id="PTHR11802">
    <property type="entry name" value="SERINE PROTEASE FAMILY S10 SERINE CARBOXYPEPTIDASE"/>
    <property type="match status" value="1"/>
</dbReference>
<gene>
    <name evidence="6" type="ORF">POF50_012205</name>
</gene>
<dbReference type="InterPro" id="IPR033124">
    <property type="entry name" value="Ser_caboxypep_his_AS"/>
</dbReference>
<keyword evidence="4" id="KW-0378">Hydrolase</keyword>
<keyword evidence="5" id="KW-0325">Glycoprotein</keyword>
<comment type="caution">
    <text evidence="6">The sequence shown here is derived from an EMBL/GenBank/DDBJ whole genome shotgun (WGS) entry which is preliminary data.</text>
</comment>